<dbReference type="Proteomes" id="UP000324781">
    <property type="component" value="Unassembled WGS sequence"/>
</dbReference>
<keyword evidence="11" id="KW-0282">Flagellum</keyword>
<evidence type="ECO:0000256" key="5">
    <source>
        <dbReference type="ARBA" id="ARBA00022500"/>
    </source>
</evidence>
<evidence type="ECO:0000256" key="3">
    <source>
        <dbReference type="ARBA" id="ARBA00008281"/>
    </source>
</evidence>
<dbReference type="Pfam" id="PF03748">
    <property type="entry name" value="FliL"/>
    <property type="match status" value="1"/>
</dbReference>
<dbReference type="GO" id="GO:0006935">
    <property type="term" value="P:chemotaxis"/>
    <property type="evidence" value="ECO:0007669"/>
    <property type="project" value="UniProtKB-KW"/>
</dbReference>
<keyword evidence="7 10" id="KW-0283">Flagellar rotation</keyword>
<organism evidence="11 12">
    <name type="scientific">Thermoclostridium caenicola</name>
    <dbReference type="NCBI Taxonomy" id="659425"/>
    <lineage>
        <taxon>Bacteria</taxon>
        <taxon>Bacillati</taxon>
        <taxon>Bacillota</taxon>
        <taxon>Clostridia</taxon>
        <taxon>Eubacteriales</taxon>
        <taxon>Oscillospiraceae</taxon>
        <taxon>Thermoclostridium</taxon>
    </lineage>
</organism>
<name>A0A1M6FYL4_9FIRM</name>
<evidence type="ECO:0000313" key="11">
    <source>
        <dbReference type="EMBL" id="SHJ02848.1"/>
    </source>
</evidence>
<keyword evidence="5 10" id="KW-0145">Chemotaxis</keyword>
<dbReference type="GO" id="GO:0071973">
    <property type="term" value="P:bacterial-type flagellum-dependent cell motility"/>
    <property type="evidence" value="ECO:0007669"/>
    <property type="project" value="InterPro"/>
</dbReference>
<evidence type="ECO:0000313" key="12">
    <source>
        <dbReference type="Proteomes" id="UP000324781"/>
    </source>
</evidence>
<keyword evidence="8" id="KW-1133">Transmembrane helix</keyword>
<protein>
    <recommendedName>
        <fullName evidence="10">Flagellar protein FliL</fullName>
    </recommendedName>
</protein>
<dbReference type="InterPro" id="IPR005503">
    <property type="entry name" value="FliL"/>
</dbReference>
<dbReference type="EMBL" id="FQZP01000020">
    <property type="protein sequence ID" value="SHJ02848.1"/>
    <property type="molecule type" value="Genomic_DNA"/>
</dbReference>
<evidence type="ECO:0000256" key="10">
    <source>
        <dbReference type="RuleBase" id="RU364125"/>
    </source>
</evidence>
<evidence type="ECO:0000256" key="7">
    <source>
        <dbReference type="ARBA" id="ARBA00022779"/>
    </source>
</evidence>
<comment type="function">
    <text evidence="1 10">Controls the rotational direction of flagella during chemotaxis.</text>
</comment>
<keyword evidence="11" id="KW-0966">Cell projection</keyword>
<accession>A0A1M6FYL4</accession>
<keyword evidence="9 10" id="KW-0472">Membrane</keyword>
<evidence type="ECO:0000256" key="1">
    <source>
        <dbReference type="ARBA" id="ARBA00002254"/>
    </source>
</evidence>
<dbReference type="GO" id="GO:0009425">
    <property type="term" value="C:bacterial-type flagellum basal body"/>
    <property type="evidence" value="ECO:0007669"/>
    <property type="project" value="InterPro"/>
</dbReference>
<comment type="similarity">
    <text evidence="3 10">Belongs to the FliL family.</text>
</comment>
<keyword evidence="11" id="KW-0969">Cilium</keyword>
<evidence type="ECO:0000256" key="4">
    <source>
        <dbReference type="ARBA" id="ARBA00022475"/>
    </source>
</evidence>
<proteinExistence type="inferred from homology"/>
<dbReference type="GO" id="GO:0005886">
    <property type="term" value="C:plasma membrane"/>
    <property type="evidence" value="ECO:0007669"/>
    <property type="project" value="UniProtKB-SubCell"/>
</dbReference>
<reference evidence="11 12" key="1">
    <citation type="submission" date="2016-11" db="EMBL/GenBank/DDBJ databases">
        <authorList>
            <person name="Varghese N."/>
            <person name="Submissions S."/>
        </authorList>
    </citation>
    <scope>NUCLEOTIDE SEQUENCE [LARGE SCALE GENOMIC DNA]</scope>
    <source>
        <strain evidence="11 12">DSM 19027</strain>
    </source>
</reference>
<evidence type="ECO:0000256" key="8">
    <source>
        <dbReference type="ARBA" id="ARBA00022989"/>
    </source>
</evidence>
<evidence type="ECO:0000256" key="9">
    <source>
        <dbReference type="ARBA" id="ARBA00023136"/>
    </source>
</evidence>
<keyword evidence="4 10" id="KW-1003">Cell membrane</keyword>
<comment type="subcellular location">
    <subcellularLocation>
        <location evidence="2">Cell membrane</location>
        <topology evidence="2">Single-pass membrane protein</topology>
    </subcellularLocation>
</comment>
<keyword evidence="12" id="KW-1185">Reference proteome</keyword>
<keyword evidence="6" id="KW-0812">Transmembrane</keyword>
<gene>
    <name evidence="11" type="ORF">SAMN05444373_102015</name>
</gene>
<evidence type="ECO:0000256" key="2">
    <source>
        <dbReference type="ARBA" id="ARBA00004162"/>
    </source>
</evidence>
<sequence length="173" mass="19570">MYAILLSIIAVLTLALAVLVIFLFTTYNGINPDKQANATEPPQQVRDVPPEEQAKLNIYATEDGIGGDAIFNLKPSPAHENSFLKASVTIVYDTGKKRKNLEERTAILKECLGEFKEACIEYFRSQTYEQLSEDNAMEKARDTLRDKFNSILEGRTDERIVLRVVFEGWIIQP</sequence>
<dbReference type="AlphaFoldDB" id="A0A1M6FYL4"/>
<evidence type="ECO:0000256" key="6">
    <source>
        <dbReference type="ARBA" id="ARBA00022692"/>
    </source>
</evidence>